<evidence type="ECO:0000313" key="4">
    <source>
        <dbReference type="Proteomes" id="UP000664163"/>
    </source>
</evidence>
<keyword evidence="1" id="KW-1133">Transmembrane helix</keyword>
<reference evidence="3 4" key="1">
    <citation type="submission" date="2021-03" db="EMBL/GenBank/DDBJ databases">
        <title>Muricauda sp. CAU 1631 isolated from Incheon.</title>
        <authorList>
            <person name="Kim W."/>
        </authorList>
    </citation>
    <scope>NUCLEOTIDE SEQUENCE [LARGE SCALE GENOMIC DNA]</scope>
    <source>
        <strain evidence="3 4">CAU 1631</strain>
    </source>
</reference>
<protein>
    <submittedName>
        <fullName evidence="3">2TM domain-containing protein</fullName>
    </submittedName>
</protein>
<evidence type="ECO:0000259" key="2">
    <source>
        <dbReference type="Pfam" id="PF13239"/>
    </source>
</evidence>
<organism evidence="3 4">
    <name type="scientific">[Muricauda] lutisoli</name>
    <dbReference type="NCBI Taxonomy" id="2816035"/>
    <lineage>
        <taxon>Bacteria</taxon>
        <taxon>Pseudomonadati</taxon>
        <taxon>Bacteroidota</taxon>
        <taxon>Flavobacteriia</taxon>
        <taxon>Flavobacteriales</taxon>
        <taxon>Flavobacteriaceae</taxon>
        <taxon>Allomuricauda</taxon>
    </lineage>
</organism>
<feature type="domain" description="2TM" evidence="2">
    <location>
        <begin position="11"/>
        <end position="101"/>
    </location>
</feature>
<accession>A0ABS3ETC4</accession>
<keyword evidence="4" id="KW-1185">Reference proteome</keyword>
<dbReference type="EMBL" id="JAFLND010000001">
    <property type="protein sequence ID" value="MBO0329458.1"/>
    <property type="molecule type" value="Genomic_DNA"/>
</dbReference>
<dbReference type="RefSeq" id="WP_207069945.1">
    <property type="nucleotide sequence ID" value="NZ_JAFLND010000001.1"/>
</dbReference>
<proteinExistence type="predicted"/>
<feature type="transmembrane region" description="Helical" evidence="1">
    <location>
        <begin position="21"/>
        <end position="39"/>
    </location>
</feature>
<keyword evidence="1" id="KW-0812">Transmembrane</keyword>
<dbReference type="Pfam" id="PF13239">
    <property type="entry name" value="2TM"/>
    <property type="match status" value="1"/>
</dbReference>
<gene>
    <name evidence="3" type="ORF">J0X13_02800</name>
</gene>
<comment type="caution">
    <text evidence="3">The sequence shown here is derived from an EMBL/GenBank/DDBJ whole genome shotgun (WGS) entry which is preliminary data.</text>
</comment>
<keyword evidence="1" id="KW-0472">Membrane</keyword>
<dbReference type="InterPro" id="IPR025698">
    <property type="entry name" value="2TM_dom"/>
</dbReference>
<feature type="transmembrane region" description="Helical" evidence="1">
    <location>
        <begin position="59"/>
        <end position="81"/>
    </location>
</feature>
<name>A0ABS3ETC4_9FLAO</name>
<evidence type="ECO:0000256" key="1">
    <source>
        <dbReference type="SAM" id="Phobius"/>
    </source>
</evidence>
<evidence type="ECO:0000313" key="3">
    <source>
        <dbReference type="EMBL" id="MBO0329458.1"/>
    </source>
</evidence>
<sequence length="111" mass="13544">METNRNLLRRNAEKRVKELKGYYSHIIIFVIVNGILYLLKTGVLNSLLPEAFPKESYYYDWINANILIWGLILLVHTLILFRHKFTFFKKWEERQIQKYMDEDRSKVDKYK</sequence>
<dbReference type="Proteomes" id="UP000664163">
    <property type="component" value="Unassembled WGS sequence"/>
</dbReference>